<gene>
    <name evidence="6" type="ORF">KY465_04930</name>
</gene>
<comment type="caution">
    <text evidence="6">The sequence shown here is derived from an EMBL/GenBank/DDBJ whole genome shotgun (WGS) entry which is preliminary data.</text>
</comment>
<evidence type="ECO:0000256" key="2">
    <source>
        <dbReference type="ARBA" id="ARBA00022723"/>
    </source>
</evidence>
<dbReference type="Proteomes" id="UP001430804">
    <property type="component" value="Unassembled WGS sequence"/>
</dbReference>
<dbReference type="PANTHER" id="PTHR42978:SF6">
    <property type="entry name" value="QUORUM-QUENCHING LACTONASE YTNP-RELATED"/>
    <property type="match status" value="1"/>
</dbReference>
<evidence type="ECO:0000313" key="7">
    <source>
        <dbReference type="Proteomes" id="UP001430804"/>
    </source>
</evidence>
<evidence type="ECO:0000256" key="1">
    <source>
        <dbReference type="ARBA" id="ARBA00007749"/>
    </source>
</evidence>
<evidence type="ECO:0000259" key="5">
    <source>
        <dbReference type="SMART" id="SM00849"/>
    </source>
</evidence>
<dbReference type="SMART" id="SM00849">
    <property type="entry name" value="Lactamase_B"/>
    <property type="match status" value="1"/>
</dbReference>
<evidence type="ECO:0000256" key="3">
    <source>
        <dbReference type="ARBA" id="ARBA00022801"/>
    </source>
</evidence>
<dbReference type="RefSeq" id="WP_219200372.1">
    <property type="nucleotide sequence ID" value="NZ_JAHWQX010000001.1"/>
</dbReference>
<comment type="similarity">
    <text evidence="1">Belongs to the metallo-beta-lactamase superfamily.</text>
</comment>
<dbReference type="InterPro" id="IPR051013">
    <property type="entry name" value="MBL_superfamily_lactonases"/>
</dbReference>
<dbReference type="EMBL" id="JAHWQX010000001">
    <property type="protein sequence ID" value="MBW3096616.1"/>
    <property type="molecule type" value="Genomic_DNA"/>
</dbReference>
<name>A0ABS6WKZ5_9HYPH</name>
<sequence length="299" mass="33507">MAGWRIGDIAVERVEEFFSAGLALESQFVGFDPALFDQFPELSDMDRVDPETGRTFASIHSWLMRYGDEIILVDTASGNHKERLNPSYARFHMLDTDYLGVLKRAEVKPEDVSVVVNTHMHVDHSGWNTRLEDGRWVPTFPNARYVFGRDEYANWQPGGVTALAQPEGLAVIADSIDPIVDAEMVDWVSDGDELRPGLRFRAAPGHTSGQLVLEVTSQGETGIFTADTMHRAMQVFEPELNCAWCEDNSVAPVTRKQLLTHCAEQRALIFPAHFDRPHVGRIAHRDDGGFRFIPVEEAA</sequence>
<keyword evidence="2" id="KW-0479">Metal-binding</keyword>
<keyword evidence="7" id="KW-1185">Reference proteome</keyword>
<accession>A0ABS6WKZ5</accession>
<proteinExistence type="inferred from homology"/>
<dbReference type="Pfam" id="PF00753">
    <property type="entry name" value="Lactamase_B"/>
    <property type="match status" value="1"/>
</dbReference>
<keyword evidence="4" id="KW-0862">Zinc</keyword>
<protein>
    <submittedName>
        <fullName evidence="6">MBL fold metallo-hydrolase</fullName>
    </submittedName>
</protein>
<feature type="domain" description="Metallo-beta-lactamase" evidence="5">
    <location>
        <begin position="58"/>
        <end position="273"/>
    </location>
</feature>
<keyword evidence="3" id="KW-0378">Hydrolase</keyword>
<evidence type="ECO:0000313" key="6">
    <source>
        <dbReference type="EMBL" id="MBW3096616.1"/>
    </source>
</evidence>
<dbReference type="InterPro" id="IPR001279">
    <property type="entry name" value="Metallo-B-lactamas"/>
</dbReference>
<organism evidence="6 7">
    <name type="scientific">Pseudohoeflea coraliihabitans</name>
    <dbReference type="NCBI Taxonomy" id="2860393"/>
    <lineage>
        <taxon>Bacteria</taxon>
        <taxon>Pseudomonadati</taxon>
        <taxon>Pseudomonadota</taxon>
        <taxon>Alphaproteobacteria</taxon>
        <taxon>Hyphomicrobiales</taxon>
        <taxon>Rhizobiaceae</taxon>
        <taxon>Pseudohoeflea</taxon>
    </lineage>
</organism>
<evidence type="ECO:0000256" key="4">
    <source>
        <dbReference type="ARBA" id="ARBA00022833"/>
    </source>
</evidence>
<dbReference type="CDD" id="cd16277">
    <property type="entry name" value="metallo-hydrolase-like_MBL-fold"/>
    <property type="match status" value="1"/>
</dbReference>
<reference evidence="6" key="1">
    <citation type="submission" date="2021-07" db="EMBL/GenBank/DDBJ databases">
        <title>Pseudohoeflea marina sp. nov. a polyhydroxyalcanoate-producing bacterium.</title>
        <authorList>
            <person name="Zheng W."/>
            <person name="Yu S."/>
            <person name="Huang Y."/>
        </authorList>
    </citation>
    <scope>NUCLEOTIDE SEQUENCE</scope>
    <source>
        <strain evidence="6">DP4N28-3</strain>
    </source>
</reference>
<dbReference type="PANTHER" id="PTHR42978">
    <property type="entry name" value="QUORUM-QUENCHING LACTONASE YTNP-RELATED-RELATED"/>
    <property type="match status" value="1"/>
</dbReference>